<evidence type="ECO:0000256" key="2">
    <source>
        <dbReference type="SAM" id="MobiDB-lite"/>
    </source>
</evidence>
<dbReference type="Proteomes" id="UP001296873">
    <property type="component" value="Unassembled WGS sequence"/>
</dbReference>
<dbReference type="PROSITE" id="PS50943">
    <property type="entry name" value="HTH_CROC1"/>
    <property type="match status" value="1"/>
</dbReference>
<keyword evidence="1" id="KW-0175">Coiled coil</keyword>
<keyword evidence="5" id="KW-1185">Reference proteome</keyword>
<feature type="domain" description="HTH cro/C1-type" evidence="3">
    <location>
        <begin position="58"/>
        <end position="91"/>
    </location>
</feature>
<reference evidence="4 5" key="1">
    <citation type="journal article" date="2020" name="Microorganisms">
        <title>Osmotic Adaptation and Compatible Solute Biosynthesis of Phototrophic Bacteria as Revealed from Genome Analyses.</title>
        <authorList>
            <person name="Imhoff J.F."/>
            <person name="Rahn T."/>
            <person name="Kunzel S."/>
            <person name="Keller A."/>
            <person name="Neulinger S.C."/>
        </authorList>
    </citation>
    <scope>NUCLEOTIDE SEQUENCE [LARGE SCALE GENOMIC DNA]</scope>
    <source>
        <strain evidence="4 5">DSM 9895</strain>
    </source>
</reference>
<dbReference type="Pfam" id="PF01381">
    <property type="entry name" value="HTH_3"/>
    <property type="match status" value="1"/>
</dbReference>
<organism evidence="4 5">
    <name type="scientific">Rhodovibrio sodomensis</name>
    <dbReference type="NCBI Taxonomy" id="1088"/>
    <lineage>
        <taxon>Bacteria</taxon>
        <taxon>Pseudomonadati</taxon>
        <taxon>Pseudomonadota</taxon>
        <taxon>Alphaproteobacteria</taxon>
        <taxon>Rhodospirillales</taxon>
        <taxon>Rhodovibrionaceae</taxon>
        <taxon>Rhodovibrio</taxon>
    </lineage>
</organism>
<dbReference type="SMART" id="SM00530">
    <property type="entry name" value="HTH_XRE"/>
    <property type="match status" value="1"/>
</dbReference>
<dbReference type="InterPro" id="IPR001387">
    <property type="entry name" value="Cro/C1-type_HTH"/>
</dbReference>
<sequence length="230" mass="24205">MIEKDPGMASQTNSPVARGETAVPAEQADMRVMEALDAQTRDRIERVRAFADEVRNAIRTLRREAHGLKQSELAERLGVSTSTVSRLESGNGLSGLDLELVLFAFAELNAAPMLTLLDPSSPGAGQVVDFTSWPETRALNRGGQAAAQSDATVETQAIAASHQRGHRAATVESLDAVAYGLQSELRAMRLELTRLSDQFSAPAKSTTASAASAGARVSPNDKASASGASS</sequence>
<feature type="region of interest" description="Disordered" evidence="2">
    <location>
        <begin position="199"/>
        <end position="230"/>
    </location>
</feature>
<proteinExistence type="predicted"/>
<feature type="compositionally biased region" description="Polar residues" evidence="2">
    <location>
        <begin position="221"/>
        <end position="230"/>
    </location>
</feature>
<dbReference type="SUPFAM" id="SSF47413">
    <property type="entry name" value="lambda repressor-like DNA-binding domains"/>
    <property type="match status" value="1"/>
</dbReference>
<evidence type="ECO:0000313" key="4">
    <source>
        <dbReference type="EMBL" id="MBK1669228.1"/>
    </source>
</evidence>
<comment type="caution">
    <text evidence="4">The sequence shown here is derived from an EMBL/GenBank/DDBJ whole genome shotgun (WGS) entry which is preliminary data.</text>
</comment>
<dbReference type="EMBL" id="NRRL01000042">
    <property type="protein sequence ID" value="MBK1669228.1"/>
    <property type="molecule type" value="Genomic_DNA"/>
</dbReference>
<feature type="coiled-coil region" evidence="1">
    <location>
        <begin position="44"/>
        <end position="71"/>
    </location>
</feature>
<feature type="compositionally biased region" description="Low complexity" evidence="2">
    <location>
        <begin position="200"/>
        <end position="215"/>
    </location>
</feature>
<name>A0ABS1DI87_9PROT</name>
<dbReference type="CDD" id="cd00093">
    <property type="entry name" value="HTH_XRE"/>
    <property type="match status" value="1"/>
</dbReference>
<gene>
    <name evidence="4" type="ORF">CKO28_14415</name>
</gene>
<dbReference type="Gene3D" id="1.10.260.40">
    <property type="entry name" value="lambda repressor-like DNA-binding domains"/>
    <property type="match status" value="1"/>
</dbReference>
<protein>
    <recommendedName>
        <fullName evidence="3">HTH cro/C1-type domain-containing protein</fullName>
    </recommendedName>
</protein>
<evidence type="ECO:0000256" key="1">
    <source>
        <dbReference type="SAM" id="Coils"/>
    </source>
</evidence>
<accession>A0ABS1DI87</accession>
<feature type="region of interest" description="Disordered" evidence="2">
    <location>
        <begin position="1"/>
        <end position="25"/>
    </location>
</feature>
<evidence type="ECO:0000313" key="5">
    <source>
        <dbReference type="Proteomes" id="UP001296873"/>
    </source>
</evidence>
<evidence type="ECO:0000259" key="3">
    <source>
        <dbReference type="PROSITE" id="PS50943"/>
    </source>
</evidence>
<dbReference type="InterPro" id="IPR010982">
    <property type="entry name" value="Lambda_DNA-bd_dom_sf"/>
</dbReference>